<dbReference type="KEGG" id="pya:PYCH_04280"/>
<dbReference type="HOGENOM" id="CLU_1599099_0_0_2"/>
<organism evidence="1 2">
    <name type="scientific">Pyrococcus yayanosii (strain CH1 / JCM 16557)</name>
    <dbReference type="NCBI Taxonomy" id="529709"/>
    <lineage>
        <taxon>Archaea</taxon>
        <taxon>Methanobacteriati</taxon>
        <taxon>Methanobacteriota</taxon>
        <taxon>Thermococci</taxon>
        <taxon>Thermococcales</taxon>
        <taxon>Thermococcaceae</taxon>
        <taxon>Pyrococcus</taxon>
    </lineage>
</organism>
<dbReference type="eggNOG" id="arCOG05812">
    <property type="taxonomic scope" value="Archaea"/>
</dbReference>
<dbReference type="STRING" id="529709.PYCH_04280"/>
<name>F8AHC1_PYRYC</name>
<gene>
    <name evidence="1" type="ordered locus">PYCH_04280</name>
</gene>
<dbReference type="Proteomes" id="UP000008386">
    <property type="component" value="Chromosome"/>
</dbReference>
<protein>
    <submittedName>
        <fullName evidence="1">Uncharacterized protein</fullName>
    </submittedName>
</protein>
<accession>F8AHC1</accession>
<evidence type="ECO:0000313" key="1">
    <source>
        <dbReference type="EMBL" id="AEH24118.1"/>
    </source>
</evidence>
<reference evidence="1 2" key="1">
    <citation type="journal article" date="2011" name="J. Bacteriol.">
        <title>Complete genome sequence of the obligate piezophilic hyperthermophilic archaeon Pyrococcus yayanosii CH1.</title>
        <authorList>
            <person name="Jun X."/>
            <person name="Lupeng L."/>
            <person name="Minjuan X."/>
            <person name="Oger P."/>
            <person name="Fengping W."/>
            <person name="Jebbar M."/>
            <person name="Xiang X."/>
        </authorList>
    </citation>
    <scope>NUCLEOTIDE SEQUENCE [LARGE SCALE GENOMIC DNA]</scope>
    <source>
        <strain evidence="2">CH1 / JCM 16557</strain>
    </source>
</reference>
<keyword evidence="2" id="KW-1185">Reference proteome</keyword>
<dbReference type="EMBL" id="CP002779">
    <property type="protein sequence ID" value="AEH24118.1"/>
    <property type="molecule type" value="Genomic_DNA"/>
</dbReference>
<dbReference type="AlphaFoldDB" id="F8AHC1"/>
<proteinExistence type="predicted"/>
<sequence length="169" mass="19921">MVMGGTVSKVVRFDDEEEFLEEMKATMEVLDELSMKYGGARVIEGLILWDSIAVRDDEDVKVFRIGQFQFVRGALKLDIEPLMKLERFMDEMESKRDELSVEDIRYFVDIMNEALGEERVYYDAYDLGLDRNEAYMIINLRALQYLDHVVDVEDREAFEWALNTLMKYL</sequence>
<evidence type="ECO:0000313" key="2">
    <source>
        <dbReference type="Proteomes" id="UP000008386"/>
    </source>
</evidence>